<keyword evidence="3" id="KW-0309">Germination</keyword>
<dbReference type="NCBIfam" id="TIGR02887">
    <property type="entry name" value="spore_ger_x_C"/>
    <property type="match status" value="1"/>
</dbReference>
<evidence type="ECO:0000313" key="10">
    <source>
        <dbReference type="EMBL" id="MDU0200515.1"/>
    </source>
</evidence>
<dbReference type="InterPro" id="IPR046953">
    <property type="entry name" value="Spore_GerAC-like_C"/>
</dbReference>
<evidence type="ECO:0000259" key="8">
    <source>
        <dbReference type="Pfam" id="PF05504"/>
    </source>
</evidence>
<evidence type="ECO:0000256" key="2">
    <source>
        <dbReference type="ARBA" id="ARBA00007886"/>
    </source>
</evidence>
<comment type="subcellular location">
    <subcellularLocation>
        <location evidence="1">Membrane</location>
        <topology evidence="1">Lipid-anchor</topology>
    </subcellularLocation>
</comment>
<dbReference type="Gene3D" id="6.20.190.10">
    <property type="entry name" value="Nutrient germinant receptor protein C, domain 1"/>
    <property type="match status" value="1"/>
</dbReference>
<keyword evidence="6" id="KW-0564">Palmitate</keyword>
<dbReference type="InterPro" id="IPR057336">
    <property type="entry name" value="GerAC_N"/>
</dbReference>
<evidence type="ECO:0000256" key="3">
    <source>
        <dbReference type="ARBA" id="ARBA00022544"/>
    </source>
</evidence>
<evidence type="ECO:0000256" key="5">
    <source>
        <dbReference type="ARBA" id="ARBA00023136"/>
    </source>
</evidence>
<dbReference type="Pfam" id="PF25198">
    <property type="entry name" value="Spore_GerAC_N"/>
    <property type="match status" value="1"/>
</dbReference>
<evidence type="ECO:0000256" key="7">
    <source>
        <dbReference type="ARBA" id="ARBA00023288"/>
    </source>
</evidence>
<feature type="domain" description="Spore germination GerAC-like C-terminal" evidence="8">
    <location>
        <begin position="217"/>
        <end position="383"/>
    </location>
</feature>
<name>A0ABU3R8C6_9BACL</name>
<reference evidence="10 11" key="1">
    <citation type="submission" date="2023-10" db="EMBL/GenBank/DDBJ databases">
        <title>Paenibacillus strain PFR10 Genome sequencing and assembly.</title>
        <authorList>
            <person name="Kim I."/>
        </authorList>
    </citation>
    <scope>NUCLEOTIDE SEQUENCE [LARGE SCALE GENOMIC DNA]</scope>
    <source>
        <strain evidence="10 11">PFR10</strain>
    </source>
</reference>
<keyword evidence="4" id="KW-0732">Signal</keyword>
<dbReference type="Gene3D" id="3.30.300.210">
    <property type="entry name" value="Nutrient germinant receptor protein C, domain 3"/>
    <property type="match status" value="1"/>
</dbReference>
<proteinExistence type="inferred from homology"/>
<dbReference type="Proteomes" id="UP001260980">
    <property type="component" value="Unassembled WGS sequence"/>
</dbReference>
<dbReference type="RefSeq" id="WP_315950392.1">
    <property type="nucleotide sequence ID" value="NZ_JAWCUD010000001.1"/>
</dbReference>
<feature type="domain" description="Spore germination protein N-terminal" evidence="9">
    <location>
        <begin position="31"/>
        <end position="200"/>
    </location>
</feature>
<accession>A0ABU3R8C6</accession>
<evidence type="ECO:0000256" key="4">
    <source>
        <dbReference type="ARBA" id="ARBA00022729"/>
    </source>
</evidence>
<dbReference type="PANTHER" id="PTHR35789:SF1">
    <property type="entry name" value="SPORE GERMINATION PROTEIN B3"/>
    <property type="match status" value="1"/>
</dbReference>
<dbReference type="InterPro" id="IPR038501">
    <property type="entry name" value="Spore_GerAC_C_sf"/>
</dbReference>
<comment type="similarity">
    <text evidence="2">Belongs to the GerABKC lipoprotein family.</text>
</comment>
<evidence type="ECO:0000256" key="1">
    <source>
        <dbReference type="ARBA" id="ARBA00004635"/>
    </source>
</evidence>
<dbReference type="EMBL" id="JAWCUD010000001">
    <property type="protein sequence ID" value="MDU0200515.1"/>
    <property type="molecule type" value="Genomic_DNA"/>
</dbReference>
<dbReference type="InterPro" id="IPR008844">
    <property type="entry name" value="Spore_GerAC-like"/>
</dbReference>
<keyword evidence="11" id="KW-1185">Reference proteome</keyword>
<comment type="caution">
    <text evidence="10">The sequence shown here is derived from an EMBL/GenBank/DDBJ whole genome shotgun (WGS) entry which is preliminary data.</text>
</comment>
<sequence length="399" mass="45034">MQDGRRGKELRHRIGFPVLVLVLLMTTGCWDRVEVNDMALIISAGVDMKDEDEIEMTVQVFIPNPASASNEGNGGGQGNVYTMSSVGKSMADALSELQKKLPRFFSWGHAKAFFFGEELAREGLSDEFDFLFRDIQTREQSNFFICKGTARQLLESQVDPNTYETLIKLSQKPVNHSSTMHEVEELLSAESQSFLLPVVAPATLITNKAKKQILTVEGMSVIQKQKLKGFLSPEDIMGVRLLRPKDLGRNITMTQKLDGGNIVIKIMHTKIRLYPSIENGVWKMRVKLTLDGNVIQNSSTINIAKGNDAMRRIEEPFNQAMKEIMLHTLHRLQTEQKADVVGFARAFHKKYPLIWRDKKGEWTSIFQSMEMQVEVDSTIQGPGVANIPVYQRRGEVSDE</sequence>
<keyword evidence="5" id="KW-0472">Membrane</keyword>
<dbReference type="PANTHER" id="PTHR35789">
    <property type="entry name" value="SPORE GERMINATION PROTEIN B3"/>
    <property type="match status" value="1"/>
</dbReference>
<gene>
    <name evidence="10" type="ORF">RQP52_05395</name>
</gene>
<dbReference type="Pfam" id="PF05504">
    <property type="entry name" value="Spore_GerAC"/>
    <property type="match status" value="1"/>
</dbReference>
<keyword evidence="7" id="KW-0449">Lipoprotein</keyword>
<organism evidence="10 11">
    <name type="scientific">Paenibacillus violae</name>
    <dbReference type="NCBI Taxonomy" id="3077234"/>
    <lineage>
        <taxon>Bacteria</taxon>
        <taxon>Bacillati</taxon>
        <taxon>Bacillota</taxon>
        <taxon>Bacilli</taxon>
        <taxon>Bacillales</taxon>
        <taxon>Paenibacillaceae</taxon>
        <taxon>Paenibacillus</taxon>
    </lineage>
</organism>
<evidence type="ECO:0000259" key="9">
    <source>
        <dbReference type="Pfam" id="PF25198"/>
    </source>
</evidence>
<evidence type="ECO:0000256" key="6">
    <source>
        <dbReference type="ARBA" id="ARBA00023139"/>
    </source>
</evidence>
<dbReference type="PROSITE" id="PS51257">
    <property type="entry name" value="PROKAR_LIPOPROTEIN"/>
    <property type="match status" value="1"/>
</dbReference>
<evidence type="ECO:0000313" key="11">
    <source>
        <dbReference type="Proteomes" id="UP001260980"/>
    </source>
</evidence>
<protein>
    <submittedName>
        <fullName evidence="10">Ger(X)C family spore germination protein</fullName>
    </submittedName>
</protein>